<keyword evidence="3" id="KW-1185">Reference proteome</keyword>
<accession>A0AAV3TZN0</accession>
<dbReference type="EMBL" id="BAABLX010000007">
    <property type="protein sequence ID" value="GAA4935195.1"/>
    <property type="molecule type" value="Genomic_DNA"/>
</dbReference>
<comment type="caution">
    <text evidence="2">The sequence shown here is derived from an EMBL/GenBank/DDBJ whole genome shotgun (WGS) entry which is preliminary data.</text>
</comment>
<feature type="coiled-coil region" evidence="1">
    <location>
        <begin position="66"/>
        <end position="97"/>
    </location>
</feature>
<evidence type="ECO:0000256" key="1">
    <source>
        <dbReference type="SAM" id="Coils"/>
    </source>
</evidence>
<protein>
    <recommendedName>
        <fullName evidence="4">LysM domain-containing protein</fullName>
    </recommendedName>
</protein>
<reference evidence="3" key="1">
    <citation type="journal article" date="2019" name="Int. J. Syst. Evol. Microbiol.">
        <title>The Global Catalogue of Microorganisms (GCM) 10K type strain sequencing project: providing services to taxonomists for standard genome sequencing and annotation.</title>
        <authorList>
            <consortium name="The Broad Institute Genomics Platform"/>
            <consortium name="The Broad Institute Genome Sequencing Center for Infectious Disease"/>
            <person name="Wu L."/>
            <person name="Ma J."/>
        </authorList>
    </citation>
    <scope>NUCLEOTIDE SEQUENCE [LARGE SCALE GENOMIC DNA]</scope>
    <source>
        <strain evidence="3">JCM 19134</strain>
    </source>
</reference>
<proteinExistence type="predicted"/>
<dbReference type="RefSeq" id="WP_345418179.1">
    <property type="nucleotide sequence ID" value="NZ_AP031496.1"/>
</dbReference>
<gene>
    <name evidence="2" type="ORF">GCM10025791_10610</name>
</gene>
<sequence length="340" mass="37413">MSIAPEDVLFFIADHDSTLLDTLYTVYEHPSRATEAHFRRVNSHLVNDTILTGQMVIITPEDPMQCTIWEQEMAAAAREVDAERERLTDKERQLLAKHYAIIGNAASYSGTMYGWTSTYFDQKKRHVERILKRIEELYRTTYDKTGSLKGEQFFAQRRSLLLQVDTTINGMLERKLFGQDIHANRIKSQLGLSSKSIVHQWNALGGSGEIKNFSSNYRHLTNTARTFGRVGHLAIALDVGSSVAAIAEACSLEPDSEFCARTKYEQAGRAIGSIGIGSVGGKIGAYGVCNLVFGLESFGTSLLWCTIVSGVAGGYVGSSAGSVVGEKLGSTLYSKRHVLK</sequence>
<name>A0AAV3TZN0_9ALTE</name>
<evidence type="ECO:0000313" key="3">
    <source>
        <dbReference type="Proteomes" id="UP001409585"/>
    </source>
</evidence>
<keyword evidence="1" id="KW-0175">Coiled coil</keyword>
<evidence type="ECO:0000313" key="2">
    <source>
        <dbReference type="EMBL" id="GAA4935195.1"/>
    </source>
</evidence>
<dbReference type="AlphaFoldDB" id="A0AAV3TZN0"/>
<organism evidence="2 3">
    <name type="scientific">Halioxenophilus aromaticivorans</name>
    <dbReference type="NCBI Taxonomy" id="1306992"/>
    <lineage>
        <taxon>Bacteria</taxon>
        <taxon>Pseudomonadati</taxon>
        <taxon>Pseudomonadota</taxon>
        <taxon>Gammaproteobacteria</taxon>
        <taxon>Alteromonadales</taxon>
        <taxon>Alteromonadaceae</taxon>
        <taxon>Halioxenophilus</taxon>
    </lineage>
</organism>
<dbReference type="Proteomes" id="UP001409585">
    <property type="component" value="Unassembled WGS sequence"/>
</dbReference>
<evidence type="ECO:0008006" key="4">
    <source>
        <dbReference type="Google" id="ProtNLM"/>
    </source>
</evidence>